<keyword evidence="4" id="KW-0997">Cell inner membrane</keyword>
<comment type="subcellular location">
    <subcellularLocation>
        <location evidence="1">Cell membrane</location>
        <topology evidence="1">Multi-pass membrane protein</topology>
    </subcellularLocation>
</comment>
<keyword evidence="8 10" id="KW-1133">Transmembrane helix</keyword>
<gene>
    <name evidence="13" type="ORF">J4H85_02300</name>
</gene>
<evidence type="ECO:0000256" key="3">
    <source>
        <dbReference type="ARBA" id="ARBA00022475"/>
    </source>
</evidence>
<dbReference type="Pfam" id="PF00005">
    <property type="entry name" value="ABC_tran"/>
    <property type="match status" value="1"/>
</dbReference>
<evidence type="ECO:0000259" key="12">
    <source>
        <dbReference type="PROSITE" id="PS50929"/>
    </source>
</evidence>
<dbReference type="GO" id="GO:0005886">
    <property type="term" value="C:plasma membrane"/>
    <property type="evidence" value="ECO:0007669"/>
    <property type="project" value="UniProtKB-SubCell"/>
</dbReference>
<feature type="transmembrane region" description="Helical" evidence="10">
    <location>
        <begin position="70"/>
        <end position="96"/>
    </location>
</feature>
<dbReference type="GO" id="GO:0015421">
    <property type="term" value="F:ABC-type oligopeptide transporter activity"/>
    <property type="evidence" value="ECO:0007669"/>
    <property type="project" value="TreeGrafter"/>
</dbReference>
<evidence type="ECO:0000259" key="11">
    <source>
        <dbReference type="PROSITE" id="PS50893"/>
    </source>
</evidence>
<feature type="transmembrane region" description="Helical" evidence="10">
    <location>
        <begin position="138"/>
        <end position="166"/>
    </location>
</feature>
<evidence type="ECO:0000256" key="10">
    <source>
        <dbReference type="SAM" id="Phobius"/>
    </source>
</evidence>
<reference evidence="13" key="1">
    <citation type="submission" date="2021-03" db="EMBL/GenBank/DDBJ databases">
        <title>Leucobacter chromiisoli sp. nov., isolated from chromium-containing soil of chemical plant.</title>
        <authorList>
            <person name="Xu Z."/>
        </authorList>
    </citation>
    <scope>NUCLEOTIDE SEQUENCE</scope>
    <source>
        <strain evidence="13">K 70/01</strain>
    </source>
</reference>
<feature type="domain" description="ABC transporter" evidence="11">
    <location>
        <begin position="347"/>
        <end position="578"/>
    </location>
</feature>
<dbReference type="EMBL" id="JAGFBF010000001">
    <property type="protein sequence ID" value="MBO2988832.1"/>
    <property type="molecule type" value="Genomic_DNA"/>
</dbReference>
<dbReference type="CDD" id="cd07346">
    <property type="entry name" value="ABC_6TM_exporters"/>
    <property type="match status" value="1"/>
</dbReference>
<dbReference type="PROSITE" id="PS50929">
    <property type="entry name" value="ABC_TM1F"/>
    <property type="match status" value="1"/>
</dbReference>
<dbReference type="InterPro" id="IPR027417">
    <property type="entry name" value="P-loop_NTPase"/>
</dbReference>
<dbReference type="InterPro" id="IPR011527">
    <property type="entry name" value="ABC1_TM_dom"/>
</dbReference>
<dbReference type="PANTHER" id="PTHR43394:SF1">
    <property type="entry name" value="ATP-BINDING CASSETTE SUB-FAMILY B MEMBER 10, MITOCHONDRIAL"/>
    <property type="match status" value="1"/>
</dbReference>
<dbReference type="InterPro" id="IPR039421">
    <property type="entry name" value="Type_1_exporter"/>
</dbReference>
<protein>
    <submittedName>
        <fullName evidence="13">ABC transporter ATP-binding protein</fullName>
    </submittedName>
</protein>
<keyword evidence="5 10" id="KW-0812">Transmembrane</keyword>
<dbReference type="GO" id="GO:0005524">
    <property type="term" value="F:ATP binding"/>
    <property type="evidence" value="ECO:0007669"/>
    <property type="project" value="UniProtKB-KW"/>
</dbReference>
<dbReference type="GO" id="GO:0016887">
    <property type="term" value="F:ATP hydrolysis activity"/>
    <property type="evidence" value="ECO:0007669"/>
    <property type="project" value="InterPro"/>
</dbReference>
<dbReference type="Pfam" id="PF00664">
    <property type="entry name" value="ABC_membrane"/>
    <property type="match status" value="1"/>
</dbReference>
<dbReference type="SMART" id="SM00382">
    <property type="entry name" value="AAA"/>
    <property type="match status" value="1"/>
</dbReference>
<keyword evidence="6" id="KW-0547">Nucleotide-binding</keyword>
<evidence type="ECO:0000256" key="4">
    <source>
        <dbReference type="ARBA" id="ARBA00022519"/>
    </source>
</evidence>
<evidence type="ECO:0000256" key="1">
    <source>
        <dbReference type="ARBA" id="ARBA00004651"/>
    </source>
</evidence>
<feature type="domain" description="ABC transmembrane type-1" evidence="12">
    <location>
        <begin position="34"/>
        <end position="316"/>
    </location>
</feature>
<keyword evidence="14" id="KW-1185">Reference proteome</keyword>
<keyword evidence="9 10" id="KW-0472">Membrane</keyword>
<dbReference type="InterPro" id="IPR003593">
    <property type="entry name" value="AAA+_ATPase"/>
</dbReference>
<dbReference type="Gene3D" id="3.40.50.300">
    <property type="entry name" value="P-loop containing nucleotide triphosphate hydrolases"/>
    <property type="match status" value="1"/>
</dbReference>
<accession>A0A939QAU8</accession>
<dbReference type="SUPFAM" id="SSF90123">
    <property type="entry name" value="ABC transporter transmembrane region"/>
    <property type="match status" value="1"/>
</dbReference>
<dbReference type="PROSITE" id="PS50893">
    <property type="entry name" value="ABC_TRANSPORTER_2"/>
    <property type="match status" value="1"/>
</dbReference>
<evidence type="ECO:0000256" key="8">
    <source>
        <dbReference type="ARBA" id="ARBA00022989"/>
    </source>
</evidence>
<evidence type="ECO:0000256" key="2">
    <source>
        <dbReference type="ARBA" id="ARBA00022448"/>
    </source>
</evidence>
<name>A0A939QAU8_9MICO</name>
<evidence type="ECO:0000256" key="5">
    <source>
        <dbReference type="ARBA" id="ARBA00022692"/>
    </source>
</evidence>
<dbReference type="Gene3D" id="1.20.1560.10">
    <property type="entry name" value="ABC transporter type 1, transmembrane domain"/>
    <property type="match status" value="1"/>
</dbReference>
<proteinExistence type="predicted"/>
<evidence type="ECO:0000313" key="14">
    <source>
        <dbReference type="Proteomes" id="UP000668403"/>
    </source>
</evidence>
<dbReference type="SUPFAM" id="SSF52540">
    <property type="entry name" value="P-loop containing nucleoside triphosphate hydrolases"/>
    <property type="match status" value="1"/>
</dbReference>
<evidence type="ECO:0000256" key="9">
    <source>
        <dbReference type="ARBA" id="ARBA00023136"/>
    </source>
</evidence>
<dbReference type="AlphaFoldDB" id="A0A939QAU8"/>
<keyword evidence="7 13" id="KW-0067">ATP-binding</keyword>
<dbReference type="FunFam" id="3.40.50.300:FF:001001">
    <property type="entry name" value="Multidrug ABC transporter ATP-binding protein"/>
    <property type="match status" value="1"/>
</dbReference>
<dbReference type="Proteomes" id="UP000668403">
    <property type="component" value="Unassembled WGS sequence"/>
</dbReference>
<evidence type="ECO:0000256" key="7">
    <source>
        <dbReference type="ARBA" id="ARBA00022840"/>
    </source>
</evidence>
<feature type="transmembrane region" description="Helical" evidence="10">
    <location>
        <begin position="266"/>
        <end position="297"/>
    </location>
</feature>
<dbReference type="InterPro" id="IPR036640">
    <property type="entry name" value="ABC1_TM_sf"/>
</dbReference>
<dbReference type="RefSeq" id="WP_208236503.1">
    <property type="nucleotide sequence ID" value="NZ_BAAAQU010000001.1"/>
</dbReference>
<evidence type="ECO:0000313" key="13">
    <source>
        <dbReference type="EMBL" id="MBO2988832.1"/>
    </source>
</evidence>
<keyword evidence="2" id="KW-0813">Transport</keyword>
<dbReference type="PANTHER" id="PTHR43394">
    <property type="entry name" value="ATP-DEPENDENT PERMEASE MDL1, MITOCHONDRIAL"/>
    <property type="match status" value="1"/>
</dbReference>
<sequence>MTATPHPDRLPLAGVSGVRRAIGGYVRRQRALAITTIALAAAAALAGLVAPWAVGLIVDAVLGEGDRTRVLVLVAWVAGAGVLSAALRMVSAALVARIGQRVLARMREDVIGAALHLPSARIERAGRGDLLSRVGDDVAVVGGVVAGLLAPWVGAALTVALTMVGLFALDPWLALAGLTSIPVYVLALRWYLPRAAPRYAAERAAFGDRAEALVSSLEGMPTIRAYGAEASQLATVTDASNRARRLSRDVLWFASGWGKWMNLAELVGLGAIIAAGFLLVSTDAVTVGAVTAAALYFHRLFNPLGLIVFSFDEVQSAYASLQRIVGVIEFRRPAEPAAPDERPRGSLSAHGITHRYGAHEALRDVSIRVEAGEQIALVGSSGAGKSTLAVILAGLADPSEGEVRLDGDPIARVAHAHPRPVVLVLQEAHIFAGPLADDLRMARHDATDAEIAAALQLVGADWVAGLPEGMRTVVGELGHRLTPEQAAQVALARAALADPPVVILDEATAESGSRGARRLERAAEAVLRGRTAVIVAHRLRQAQSADRVLVMADGRITESGTHDELVALDGAYARLWAAYRSGG</sequence>
<comment type="caution">
    <text evidence="13">The sequence shown here is derived from an EMBL/GenBank/DDBJ whole genome shotgun (WGS) entry which is preliminary data.</text>
</comment>
<keyword evidence="3" id="KW-1003">Cell membrane</keyword>
<evidence type="ECO:0000256" key="6">
    <source>
        <dbReference type="ARBA" id="ARBA00022741"/>
    </source>
</evidence>
<organism evidence="13 14">
    <name type="scientific">Leucobacter tardus</name>
    <dbReference type="NCBI Taxonomy" id="501483"/>
    <lineage>
        <taxon>Bacteria</taxon>
        <taxon>Bacillati</taxon>
        <taxon>Actinomycetota</taxon>
        <taxon>Actinomycetes</taxon>
        <taxon>Micrococcales</taxon>
        <taxon>Microbacteriaceae</taxon>
        <taxon>Leucobacter</taxon>
    </lineage>
</organism>
<dbReference type="InterPro" id="IPR003439">
    <property type="entry name" value="ABC_transporter-like_ATP-bd"/>
</dbReference>
<feature type="transmembrane region" description="Helical" evidence="10">
    <location>
        <begin position="172"/>
        <end position="192"/>
    </location>
</feature>
<feature type="transmembrane region" description="Helical" evidence="10">
    <location>
        <begin position="31"/>
        <end position="58"/>
    </location>
</feature>